<dbReference type="Pfam" id="PF00384">
    <property type="entry name" value="Molybdopterin"/>
    <property type="match status" value="1"/>
</dbReference>
<evidence type="ECO:0000259" key="15">
    <source>
        <dbReference type="PROSITE" id="PS51085"/>
    </source>
</evidence>
<evidence type="ECO:0000256" key="1">
    <source>
        <dbReference type="ARBA" id="ARBA00001966"/>
    </source>
</evidence>
<evidence type="ECO:0000256" key="9">
    <source>
        <dbReference type="ARBA" id="ARBA00022967"/>
    </source>
</evidence>
<comment type="cofactor">
    <cofactor evidence="14">
        <name>[2Fe-2S] cluster</name>
        <dbReference type="ChEBI" id="CHEBI:190135"/>
    </cofactor>
</comment>
<dbReference type="InterPro" id="IPR000283">
    <property type="entry name" value="NADH_UbQ_OxRdtase_75kDa_su_CS"/>
</dbReference>
<evidence type="ECO:0000256" key="14">
    <source>
        <dbReference type="ARBA" id="ARBA00034078"/>
    </source>
</evidence>
<keyword evidence="5" id="KW-0001">2Fe-2S</keyword>
<evidence type="ECO:0000256" key="2">
    <source>
        <dbReference type="ARBA" id="ARBA00004370"/>
    </source>
</evidence>
<dbReference type="InterPro" id="IPR054351">
    <property type="entry name" value="NADH_UbQ_OxRdtase_ferredoxin"/>
</dbReference>
<reference evidence="19 20" key="1">
    <citation type="submission" date="2020-07" db="EMBL/GenBank/DDBJ databases">
        <title>Genomic Encyclopedia of Type Strains, Phase IV (KMG-V): Genome sequencing to study the core and pangenomes of soil and plant-associated prokaryotes.</title>
        <authorList>
            <person name="Whitman W."/>
        </authorList>
    </citation>
    <scope>NUCLEOTIDE SEQUENCE [LARGE SCALE GENOMIC DNA]</scope>
    <source>
        <strain evidence="19 20">X4EP2</strain>
    </source>
</reference>
<organism evidence="19 20">
    <name type="scientific">Granulicella arctica</name>
    <dbReference type="NCBI Taxonomy" id="940613"/>
    <lineage>
        <taxon>Bacteria</taxon>
        <taxon>Pseudomonadati</taxon>
        <taxon>Acidobacteriota</taxon>
        <taxon>Terriglobia</taxon>
        <taxon>Terriglobales</taxon>
        <taxon>Acidobacteriaceae</taxon>
        <taxon>Granulicella</taxon>
    </lineage>
</organism>
<evidence type="ECO:0000313" key="19">
    <source>
        <dbReference type="EMBL" id="NYF80217.1"/>
    </source>
</evidence>
<dbReference type="PANTHER" id="PTHR43105">
    <property type="entry name" value="RESPIRATORY NITRATE REDUCTASE"/>
    <property type="match status" value="1"/>
</dbReference>
<keyword evidence="4" id="KW-0004">4Fe-4S</keyword>
<dbReference type="PROSITE" id="PS00643">
    <property type="entry name" value="COMPLEX1_75K_3"/>
    <property type="match status" value="1"/>
</dbReference>
<dbReference type="InterPro" id="IPR050123">
    <property type="entry name" value="Prok_molybdopt-oxidoreductase"/>
</dbReference>
<dbReference type="Gene3D" id="2.20.25.90">
    <property type="entry name" value="ADC-like domains"/>
    <property type="match status" value="1"/>
</dbReference>
<evidence type="ECO:0000256" key="13">
    <source>
        <dbReference type="ARBA" id="ARBA00023136"/>
    </source>
</evidence>
<feature type="domain" description="4Fe-4S Mo/W bis-MGD-type" evidence="17">
    <location>
        <begin position="225"/>
        <end position="285"/>
    </location>
</feature>
<dbReference type="GO" id="GO:0046872">
    <property type="term" value="F:metal ion binding"/>
    <property type="evidence" value="ECO:0007669"/>
    <property type="project" value="UniProtKB-KW"/>
</dbReference>
<dbReference type="PROSITE" id="PS51669">
    <property type="entry name" value="4FE4S_MOW_BIS_MGD"/>
    <property type="match status" value="1"/>
</dbReference>
<keyword evidence="13" id="KW-0472">Membrane</keyword>
<dbReference type="PROSITE" id="PS00198">
    <property type="entry name" value="4FE4S_FER_1"/>
    <property type="match status" value="1"/>
</dbReference>
<evidence type="ECO:0000256" key="8">
    <source>
        <dbReference type="ARBA" id="ARBA00022737"/>
    </source>
</evidence>
<dbReference type="PANTHER" id="PTHR43105:SF10">
    <property type="entry name" value="NADH-QUINONE OXIDOREDUCTASE SUBUNIT G"/>
    <property type="match status" value="1"/>
</dbReference>
<dbReference type="InterPro" id="IPR019574">
    <property type="entry name" value="NADH_UbQ_OxRdtase_Gsu_4Fe4S-bd"/>
</dbReference>
<evidence type="ECO:0000259" key="17">
    <source>
        <dbReference type="PROSITE" id="PS51669"/>
    </source>
</evidence>
<dbReference type="RefSeq" id="WP_179491460.1">
    <property type="nucleotide sequence ID" value="NZ_JACCCW010000002.1"/>
</dbReference>
<dbReference type="InterPro" id="IPR017900">
    <property type="entry name" value="4Fe4S_Fe_S_CS"/>
</dbReference>
<evidence type="ECO:0000256" key="7">
    <source>
        <dbReference type="ARBA" id="ARBA00022723"/>
    </source>
</evidence>
<dbReference type="SMART" id="SM00926">
    <property type="entry name" value="Molybdop_Fe4S4"/>
    <property type="match status" value="1"/>
</dbReference>
<keyword evidence="7" id="KW-0479">Metal-binding</keyword>
<dbReference type="Proteomes" id="UP000589520">
    <property type="component" value="Unassembled WGS sequence"/>
</dbReference>
<dbReference type="Pfam" id="PF22117">
    <property type="entry name" value="Fer4_Nqo3"/>
    <property type="match status" value="1"/>
</dbReference>
<keyword evidence="10" id="KW-0408">Iron</keyword>
<evidence type="ECO:0000256" key="10">
    <source>
        <dbReference type="ARBA" id="ARBA00023004"/>
    </source>
</evidence>
<proteinExistence type="inferred from homology"/>
<dbReference type="GO" id="GO:0051537">
    <property type="term" value="F:2 iron, 2 sulfur cluster binding"/>
    <property type="evidence" value="ECO:0007669"/>
    <property type="project" value="UniProtKB-KW"/>
</dbReference>
<dbReference type="PROSITE" id="PS51379">
    <property type="entry name" value="4FE4S_FER_2"/>
    <property type="match status" value="2"/>
</dbReference>
<dbReference type="GO" id="GO:0008137">
    <property type="term" value="F:NADH dehydrogenase (ubiquinone) activity"/>
    <property type="evidence" value="ECO:0007669"/>
    <property type="project" value="InterPro"/>
</dbReference>
<dbReference type="InterPro" id="IPR001041">
    <property type="entry name" value="2Fe-2S_ferredoxin-type"/>
</dbReference>
<dbReference type="FunFam" id="3.30.70.20:FF:000035">
    <property type="entry name" value="Iron hydrogenase 1"/>
    <property type="match status" value="1"/>
</dbReference>
<comment type="subcellular location">
    <subcellularLocation>
        <location evidence="2">Membrane</location>
    </subcellularLocation>
</comment>
<keyword evidence="6" id="KW-0874">Quinone</keyword>
<comment type="caution">
    <text evidence="19">The sequence shown here is derived from an EMBL/GenBank/DDBJ whole genome shotgun (WGS) entry which is preliminary data.</text>
</comment>
<dbReference type="SUPFAM" id="SSF54862">
    <property type="entry name" value="4Fe-4S ferredoxins"/>
    <property type="match status" value="1"/>
</dbReference>
<dbReference type="EMBL" id="JACCCW010000002">
    <property type="protein sequence ID" value="NYF80217.1"/>
    <property type="molecule type" value="Genomic_DNA"/>
</dbReference>
<feature type="domain" description="4Fe-4S ferredoxin-type" evidence="16">
    <location>
        <begin position="186"/>
        <end position="216"/>
    </location>
</feature>
<dbReference type="Gene3D" id="3.40.228.10">
    <property type="entry name" value="Dimethylsulfoxide Reductase, domain 2"/>
    <property type="match status" value="1"/>
</dbReference>
<evidence type="ECO:0000256" key="12">
    <source>
        <dbReference type="ARBA" id="ARBA00023027"/>
    </source>
</evidence>
<dbReference type="PROSITE" id="PS00642">
    <property type="entry name" value="COMPLEX1_75K_2"/>
    <property type="match status" value="1"/>
</dbReference>
<comment type="similarity">
    <text evidence="3">Belongs to the complex I 75 kDa subunit family.</text>
</comment>
<dbReference type="GO" id="GO:0003954">
    <property type="term" value="F:NADH dehydrogenase activity"/>
    <property type="evidence" value="ECO:0007669"/>
    <property type="project" value="TreeGrafter"/>
</dbReference>
<dbReference type="GO" id="GO:0042773">
    <property type="term" value="P:ATP synthesis coupled electron transport"/>
    <property type="evidence" value="ECO:0007669"/>
    <property type="project" value="InterPro"/>
</dbReference>
<evidence type="ECO:0000256" key="6">
    <source>
        <dbReference type="ARBA" id="ARBA00022719"/>
    </source>
</evidence>
<dbReference type="InterPro" id="IPR006656">
    <property type="entry name" value="Mopterin_OxRdtase"/>
</dbReference>
<evidence type="ECO:0000259" key="16">
    <source>
        <dbReference type="PROSITE" id="PS51379"/>
    </source>
</evidence>
<evidence type="ECO:0000313" key="20">
    <source>
        <dbReference type="Proteomes" id="UP000589520"/>
    </source>
</evidence>
<name>A0A7Y9TLK5_9BACT</name>
<dbReference type="Gene3D" id="3.30.70.20">
    <property type="match status" value="1"/>
</dbReference>
<evidence type="ECO:0000256" key="11">
    <source>
        <dbReference type="ARBA" id="ARBA00023014"/>
    </source>
</evidence>
<keyword evidence="11" id="KW-0411">Iron-sulfur</keyword>
<keyword evidence="9" id="KW-1278">Translocase</keyword>
<keyword evidence="12" id="KW-0520">NAD</keyword>
<evidence type="ECO:0000256" key="4">
    <source>
        <dbReference type="ARBA" id="ARBA00022485"/>
    </source>
</evidence>
<protein>
    <submittedName>
        <fullName evidence="19">NADH-quinone oxidoreductase subunit G</fullName>
    </submittedName>
</protein>
<dbReference type="InterPro" id="IPR017896">
    <property type="entry name" value="4Fe4S_Fe-S-bd"/>
</dbReference>
<dbReference type="PROSITE" id="PS51839">
    <property type="entry name" value="4FE4S_HC3"/>
    <property type="match status" value="1"/>
</dbReference>
<evidence type="ECO:0000259" key="18">
    <source>
        <dbReference type="PROSITE" id="PS51839"/>
    </source>
</evidence>
<evidence type="ECO:0000256" key="5">
    <source>
        <dbReference type="ARBA" id="ARBA00022714"/>
    </source>
</evidence>
<keyword evidence="8" id="KW-0677">Repeat</keyword>
<dbReference type="Pfam" id="PF04879">
    <property type="entry name" value="Molybdop_Fe4S4"/>
    <property type="match status" value="1"/>
</dbReference>
<dbReference type="PROSITE" id="PS51085">
    <property type="entry name" value="2FE2S_FER_2"/>
    <property type="match status" value="1"/>
</dbReference>
<dbReference type="SUPFAM" id="SSF53706">
    <property type="entry name" value="Formate dehydrogenase/DMSO reductase, domains 1-3"/>
    <property type="match status" value="1"/>
</dbReference>
<feature type="domain" description="2Fe-2S ferredoxin-type" evidence="15">
    <location>
        <begin position="2"/>
        <end position="81"/>
    </location>
</feature>
<dbReference type="Pfam" id="PF10588">
    <property type="entry name" value="NADH-G_4Fe-4S_3"/>
    <property type="match status" value="1"/>
</dbReference>
<dbReference type="GO" id="GO:0048038">
    <property type="term" value="F:quinone binding"/>
    <property type="evidence" value="ECO:0007669"/>
    <property type="project" value="UniProtKB-KW"/>
</dbReference>
<evidence type="ECO:0000256" key="3">
    <source>
        <dbReference type="ARBA" id="ARBA00005404"/>
    </source>
</evidence>
<dbReference type="CDD" id="cd00207">
    <property type="entry name" value="fer2"/>
    <property type="match status" value="1"/>
</dbReference>
<dbReference type="FunFam" id="3.10.20.740:FF:000004">
    <property type="entry name" value="NADH-quinone oxidoreductase"/>
    <property type="match status" value="1"/>
</dbReference>
<dbReference type="Gene3D" id="3.40.50.740">
    <property type="match status" value="2"/>
</dbReference>
<dbReference type="SUPFAM" id="SSF54292">
    <property type="entry name" value="2Fe-2S ferredoxin-like"/>
    <property type="match status" value="1"/>
</dbReference>
<dbReference type="Gene3D" id="3.10.20.740">
    <property type="match status" value="1"/>
</dbReference>
<dbReference type="PROSITE" id="PS00641">
    <property type="entry name" value="COMPLEX1_75K_1"/>
    <property type="match status" value="1"/>
</dbReference>
<dbReference type="GO" id="GO:0051539">
    <property type="term" value="F:4 iron, 4 sulfur cluster binding"/>
    <property type="evidence" value="ECO:0007669"/>
    <property type="project" value="UniProtKB-KW"/>
</dbReference>
<dbReference type="SMART" id="SM00929">
    <property type="entry name" value="NADH-G_4Fe-4S_3"/>
    <property type="match status" value="1"/>
</dbReference>
<comment type="cofactor">
    <cofactor evidence="1">
        <name>[4Fe-4S] cluster</name>
        <dbReference type="ChEBI" id="CHEBI:49883"/>
    </cofactor>
</comment>
<feature type="domain" description="4Fe-4S ferredoxin-type" evidence="16">
    <location>
        <begin position="139"/>
        <end position="168"/>
    </location>
</feature>
<dbReference type="InterPro" id="IPR036010">
    <property type="entry name" value="2Fe-2S_ferredoxin-like_sf"/>
</dbReference>
<accession>A0A7Y9TLK5</accession>
<gene>
    <name evidence="19" type="ORF">HDF17_002537</name>
</gene>
<dbReference type="Pfam" id="PF13510">
    <property type="entry name" value="Fer2_4"/>
    <property type="match status" value="1"/>
</dbReference>
<feature type="domain" description="4Fe-4S His(Cys)3-ligated-type" evidence="18">
    <location>
        <begin position="80"/>
        <end position="119"/>
    </location>
</feature>
<dbReference type="InterPro" id="IPR006963">
    <property type="entry name" value="Mopterin_OxRdtase_4Fe-4S_dom"/>
</dbReference>
<dbReference type="GO" id="GO:0016020">
    <property type="term" value="C:membrane"/>
    <property type="evidence" value="ECO:0007669"/>
    <property type="project" value="UniProtKB-SubCell"/>
</dbReference>
<dbReference type="AlphaFoldDB" id="A0A7Y9TLK5"/>
<sequence length="800" mass="86504">MADVTFTVDGKQLTAPAGTLLIEACKTAGIEIPAFCYYPGLSLQAACRMCVVRQEKVPKLQTACTTPVAEGQVFITESPEIAQARKATLQLLLGNHPLDCPVCDAGGECELQDMTFKYGAADSFYAEPKNHREEQQWSPVVYFDRPRCILCYRCVRMCGEGMDVFALGIQNRGSSSVIAPNVPPQMSPDDLAHVDCEQCGMCIDACPVGALTSGTYRYKTRPWEMNHVSTVCTHCGDGCKTTLGVRSTSDGSEIVRGDNRDKSGINGDFLCNKGRYAFDFANHEDRITQPLVRQADGSLKPVSWETALDHVGKKLRELRDTRGGKSIGVIGGNRLTNEEAYLLQKFARTVLGTNNIDHHRTADYVTFAQTLSSKPGRTASLHDTLTAPAILLVGGDPTNHAPATAWNIRTNVRNNHAKLYVANTAEIKLRRQARGFVQVSPFGYGDLAAYLSGNEASATAAAADTDKLSKFRDAVKAEEKLLILIGSEIHGTELKALLDFGLTIPGAQFALLSDYANSRGAADMGLLPDLLPGYTPIGAIDVQNPGSKIALEYGSSTTPGLDMLEIFDAAAKGELSALYVVGANPVARYAVDPATLKNTFVVVQEMFLTETAALADVILPAANLYEKSGSVTNSYGDLQQVKKAGDRAGVRTDFEMIVRIADKMGADMKTLVPFGKGLRADMGQSRGAQSGEADRHAVWLTANNLEPRLSPFDPFAILDEIQRLVPGYNLLRLQLLSGNDQHLSPAAPAELVQITRRDLVMPANDTLFTSGTLGRYSAMLNDLQQNEARKLPILDQTAAD</sequence>
<keyword evidence="20" id="KW-1185">Reference proteome</keyword>